<comment type="caution">
    <text evidence="1">The sequence shown here is derived from an EMBL/GenBank/DDBJ whole genome shotgun (WGS) entry which is preliminary data.</text>
</comment>
<dbReference type="InterPro" id="IPR036249">
    <property type="entry name" value="Thioredoxin-like_sf"/>
</dbReference>
<evidence type="ECO:0008006" key="3">
    <source>
        <dbReference type="Google" id="ProtNLM"/>
    </source>
</evidence>
<sequence>MSLLAAAVVFSTALGLLNLLLAYGIIRRLRAGNRDAPPAFPVTDAESVGTVLEDFTARLPDGRDITARTIPDGALAAFFAPGCGPCAELLPRFVETVGRSGRSAAEVLAVVVPGRGDAEEQEREYASLLSPVATVVTGEGARAVEAAFGVNAYPVVCRVESGGRLTALARDLHELVPPVTV</sequence>
<dbReference type="PROSITE" id="PS00194">
    <property type="entry name" value="THIOREDOXIN_1"/>
    <property type="match status" value="1"/>
</dbReference>
<dbReference type="InterPro" id="IPR017937">
    <property type="entry name" value="Thioredoxin_CS"/>
</dbReference>
<keyword evidence="2" id="KW-1185">Reference proteome</keyword>
<reference evidence="1" key="2">
    <citation type="submission" date="2020-09" db="EMBL/GenBank/DDBJ databases">
        <authorList>
            <person name="Sun Q."/>
            <person name="Ohkuma M."/>
        </authorList>
    </citation>
    <scope>NUCLEOTIDE SEQUENCE</scope>
    <source>
        <strain evidence="1">JCM 4490</strain>
    </source>
</reference>
<reference evidence="1" key="1">
    <citation type="journal article" date="2014" name="Int. J. Syst. Evol. Microbiol.">
        <title>Complete genome sequence of Corynebacterium casei LMG S-19264T (=DSM 44701T), isolated from a smear-ripened cheese.</title>
        <authorList>
            <consortium name="US DOE Joint Genome Institute (JGI-PGF)"/>
            <person name="Walter F."/>
            <person name="Albersmeier A."/>
            <person name="Kalinowski J."/>
            <person name="Ruckert C."/>
        </authorList>
    </citation>
    <scope>NUCLEOTIDE SEQUENCE</scope>
    <source>
        <strain evidence="1">JCM 4490</strain>
    </source>
</reference>
<dbReference type="Proteomes" id="UP000620224">
    <property type="component" value="Unassembled WGS sequence"/>
</dbReference>
<dbReference type="AlphaFoldDB" id="A0A918J1Q7"/>
<organism evidence="1 2">
    <name type="scientific">Streptomyces lucensis JCM 4490</name>
    <dbReference type="NCBI Taxonomy" id="1306176"/>
    <lineage>
        <taxon>Bacteria</taxon>
        <taxon>Bacillati</taxon>
        <taxon>Actinomycetota</taxon>
        <taxon>Actinomycetes</taxon>
        <taxon>Kitasatosporales</taxon>
        <taxon>Streptomycetaceae</taxon>
        <taxon>Streptomyces</taxon>
    </lineage>
</organism>
<dbReference type="RefSeq" id="WP_190014007.1">
    <property type="nucleotide sequence ID" value="NZ_BMUE01000002.1"/>
</dbReference>
<protein>
    <recommendedName>
        <fullName evidence="3">Thioredoxin domain-containing protein</fullName>
    </recommendedName>
</protein>
<proteinExistence type="predicted"/>
<dbReference type="Gene3D" id="3.40.30.10">
    <property type="entry name" value="Glutaredoxin"/>
    <property type="match status" value="1"/>
</dbReference>
<dbReference type="SUPFAM" id="SSF52833">
    <property type="entry name" value="Thioredoxin-like"/>
    <property type="match status" value="1"/>
</dbReference>
<evidence type="ECO:0000313" key="2">
    <source>
        <dbReference type="Proteomes" id="UP000620224"/>
    </source>
</evidence>
<gene>
    <name evidence="1" type="ORF">GCM10010503_15610</name>
</gene>
<accession>A0A918J1Q7</accession>
<dbReference type="EMBL" id="BMUE01000002">
    <property type="protein sequence ID" value="GGW40055.1"/>
    <property type="molecule type" value="Genomic_DNA"/>
</dbReference>
<evidence type="ECO:0000313" key="1">
    <source>
        <dbReference type="EMBL" id="GGW40055.1"/>
    </source>
</evidence>
<name>A0A918J1Q7_9ACTN</name>